<accession>A0A8B8ZU82</accession>
<proteinExistence type="predicted"/>
<keyword evidence="2" id="KW-1185">Reference proteome</keyword>
<feature type="transmembrane region" description="Helical" evidence="1">
    <location>
        <begin position="29"/>
        <end position="49"/>
    </location>
</feature>
<dbReference type="RefSeq" id="XP_038974944.1">
    <property type="nucleotide sequence ID" value="XM_039119016.1"/>
</dbReference>
<reference evidence="3" key="1">
    <citation type="submission" date="2025-08" db="UniProtKB">
        <authorList>
            <consortium name="RefSeq"/>
        </authorList>
    </citation>
    <scope>IDENTIFICATION</scope>
    <source>
        <tissue evidence="3">Young leaves</tissue>
    </source>
</reference>
<organism evidence="2 3">
    <name type="scientific">Phoenix dactylifera</name>
    <name type="common">Date palm</name>
    <dbReference type="NCBI Taxonomy" id="42345"/>
    <lineage>
        <taxon>Eukaryota</taxon>
        <taxon>Viridiplantae</taxon>
        <taxon>Streptophyta</taxon>
        <taxon>Embryophyta</taxon>
        <taxon>Tracheophyta</taxon>
        <taxon>Spermatophyta</taxon>
        <taxon>Magnoliopsida</taxon>
        <taxon>Liliopsida</taxon>
        <taxon>Arecaceae</taxon>
        <taxon>Coryphoideae</taxon>
        <taxon>Phoeniceae</taxon>
        <taxon>Phoenix</taxon>
    </lineage>
</organism>
<dbReference type="PANTHER" id="PTHR35708:SF3">
    <property type="entry name" value="GB|AAD25831.1"/>
    <property type="match status" value="1"/>
</dbReference>
<dbReference type="Proteomes" id="UP000228380">
    <property type="component" value="Unplaced"/>
</dbReference>
<name>A0A8B8ZU82_PHODC</name>
<keyword evidence="1" id="KW-0812">Transmembrane</keyword>
<evidence type="ECO:0000256" key="1">
    <source>
        <dbReference type="SAM" id="Phobius"/>
    </source>
</evidence>
<gene>
    <name evidence="3" type="primary">LOC120106125</name>
</gene>
<sequence length="252" mass="27892">MAVFHFLKHSLLFIAPALRLCCFRSYSLSSAFLSLLILILSFLSPAFIFKRKKLCEASSMEMPVESKDDVKILLHDQAAKEENASGEEQPCRLNDPADAGRVGRPLEREDMEVEMAVAGGEGKSLVFSISNDDMLRGDMDCIPFACSSCSISDDESLSRAISWSSRCSESLSSEDEDLIEIAVPDGHYIERKESNALWPRSAADFLPNFLPEAVFRQHGLMELLSEINEDDNLIEIDIVMGSIKCSSLGINA</sequence>
<evidence type="ECO:0000313" key="3">
    <source>
        <dbReference type="RefSeq" id="XP_038974944.1"/>
    </source>
</evidence>
<evidence type="ECO:0000313" key="2">
    <source>
        <dbReference type="Proteomes" id="UP000228380"/>
    </source>
</evidence>
<dbReference type="GeneID" id="120106125"/>
<keyword evidence="1" id="KW-1133">Transmembrane helix</keyword>
<protein>
    <submittedName>
        <fullName evidence="3">Uncharacterized protein LOC120106125 isoform X1</fullName>
    </submittedName>
</protein>
<dbReference type="KEGG" id="pda:120106125"/>
<dbReference type="OrthoDB" id="777929at2759"/>
<dbReference type="PANTHER" id="PTHR35708">
    <property type="entry name" value="GB|AAD25831.1"/>
    <property type="match status" value="1"/>
</dbReference>
<keyword evidence="1" id="KW-0472">Membrane</keyword>
<dbReference type="AlphaFoldDB" id="A0A8B8ZU82"/>